<dbReference type="AlphaFoldDB" id="A0A2H0KBD2"/>
<name>A0A2H0KBD2_9BACT</name>
<comment type="caution">
    <text evidence="1">The sequence shown here is derived from an EMBL/GenBank/DDBJ whole genome shotgun (WGS) entry which is preliminary data.</text>
</comment>
<accession>A0A2H0KBD2</accession>
<sequence>MNIKKFKIEGLPMPKFFKDMLNSSMIGPKEKGTEKDQIQTPPSGIYEGVDLRLLPRFISYKAAFLREKMTLKTVMAIILGLFCFHYLSSRLEVASLYKKLREKEYILAPGVLDFTTASPQAVPDSYVNDAVMDFLSDLGNVSANNIDEQYNTLKRFMSDKLKVTFEMEIADWVEQVKSEGISQILTVIEKEIKTDEEGSYHVVATARADFYASGQYLGHEDQVIEMTLRLTSPKKGKRWYLQLTSLSVTKADAFKVKSDLSKGTSK</sequence>
<proteinExistence type="predicted"/>
<evidence type="ECO:0000313" key="1">
    <source>
        <dbReference type="EMBL" id="PIQ68560.1"/>
    </source>
</evidence>
<gene>
    <name evidence="1" type="ORF">COV91_03465</name>
</gene>
<dbReference type="Proteomes" id="UP000229342">
    <property type="component" value="Unassembled WGS sequence"/>
</dbReference>
<organism evidence="1 2">
    <name type="scientific">Candidatus Taylorbacteria bacterium CG11_big_fil_rev_8_21_14_0_20_46_11</name>
    <dbReference type="NCBI Taxonomy" id="1975025"/>
    <lineage>
        <taxon>Bacteria</taxon>
        <taxon>Candidatus Tayloriibacteriota</taxon>
    </lineage>
</organism>
<protein>
    <submittedName>
        <fullName evidence="1">Uncharacterized protein</fullName>
    </submittedName>
</protein>
<evidence type="ECO:0000313" key="2">
    <source>
        <dbReference type="Proteomes" id="UP000229342"/>
    </source>
</evidence>
<dbReference type="EMBL" id="PCVG01000044">
    <property type="protein sequence ID" value="PIQ68560.1"/>
    <property type="molecule type" value="Genomic_DNA"/>
</dbReference>
<reference evidence="1 2" key="1">
    <citation type="submission" date="2017-09" db="EMBL/GenBank/DDBJ databases">
        <title>Depth-based differentiation of microbial function through sediment-hosted aquifers and enrichment of novel symbionts in the deep terrestrial subsurface.</title>
        <authorList>
            <person name="Probst A.J."/>
            <person name="Ladd B."/>
            <person name="Jarett J.K."/>
            <person name="Geller-Mcgrath D.E."/>
            <person name="Sieber C.M."/>
            <person name="Emerson J.B."/>
            <person name="Anantharaman K."/>
            <person name="Thomas B.C."/>
            <person name="Malmstrom R."/>
            <person name="Stieglmeier M."/>
            <person name="Klingl A."/>
            <person name="Woyke T."/>
            <person name="Ryan C.M."/>
            <person name="Banfield J.F."/>
        </authorList>
    </citation>
    <scope>NUCLEOTIDE SEQUENCE [LARGE SCALE GENOMIC DNA]</scope>
    <source>
        <strain evidence="1">CG11_big_fil_rev_8_21_14_0_20_46_11</strain>
    </source>
</reference>